<name>A0A4Z0WAH3_9GAMM</name>
<dbReference type="Gene3D" id="3.40.366.30">
    <property type="entry name" value="50S ribosomal protein L16 arginine hydroxylase, Chain A, Domain 2"/>
    <property type="match status" value="1"/>
</dbReference>
<reference evidence="7 8" key="1">
    <citation type="submission" date="2019-04" db="EMBL/GenBank/DDBJ databases">
        <title>Natronospirillum operosus gen. nov., sp. nov., a haloalkaliphilic satellite isolated from decaying biomass of laboratory culture of cyanobacterium Geitlerinema sp. and proposal of Natronospirillaceae fam. nov. and Saccharospirillaceae fam. nov.</title>
        <authorList>
            <person name="Kevbrin V."/>
            <person name="Boltyanskaya Y."/>
            <person name="Koziaeva V."/>
            <person name="Grouzdev D.S."/>
            <person name="Park M."/>
            <person name="Cho J."/>
        </authorList>
    </citation>
    <scope>NUCLEOTIDE SEQUENCE [LARGE SCALE GENOMIC DNA]</scope>
    <source>
        <strain evidence="7 8">G-116</strain>
    </source>
</reference>
<keyword evidence="5" id="KW-0408">Iron</keyword>
<keyword evidence="2" id="KW-0479">Metal-binding</keyword>
<accession>A0A4Z0WAH3</accession>
<evidence type="ECO:0000313" key="8">
    <source>
        <dbReference type="Proteomes" id="UP000297475"/>
    </source>
</evidence>
<protein>
    <submittedName>
        <fullName evidence="7">Cupin domain-containing protein</fullName>
    </submittedName>
</protein>
<keyword evidence="4" id="KW-0560">Oxidoreductase</keyword>
<keyword evidence="3" id="KW-0223">Dioxygenase</keyword>
<dbReference type="SUPFAM" id="SSF51197">
    <property type="entry name" value="Clavaminate synthase-like"/>
    <property type="match status" value="1"/>
</dbReference>
<dbReference type="InterPro" id="IPR046799">
    <property type="entry name" value="ROXA-like_wH"/>
</dbReference>
<evidence type="ECO:0000256" key="3">
    <source>
        <dbReference type="ARBA" id="ARBA00022964"/>
    </source>
</evidence>
<dbReference type="GO" id="GO:0046872">
    <property type="term" value="F:metal ion binding"/>
    <property type="evidence" value="ECO:0007669"/>
    <property type="project" value="UniProtKB-KW"/>
</dbReference>
<dbReference type="InterPro" id="IPR003347">
    <property type="entry name" value="JmjC_dom"/>
</dbReference>
<evidence type="ECO:0000256" key="4">
    <source>
        <dbReference type="ARBA" id="ARBA00023002"/>
    </source>
</evidence>
<dbReference type="Pfam" id="PF08007">
    <property type="entry name" value="JmjC_2"/>
    <property type="match status" value="1"/>
</dbReference>
<evidence type="ECO:0000313" key="7">
    <source>
        <dbReference type="EMBL" id="TGG95649.1"/>
    </source>
</evidence>
<evidence type="ECO:0000259" key="6">
    <source>
        <dbReference type="PROSITE" id="PS51184"/>
    </source>
</evidence>
<evidence type="ECO:0000256" key="2">
    <source>
        <dbReference type="ARBA" id="ARBA00022723"/>
    </source>
</evidence>
<gene>
    <name evidence="7" type="ORF">E4656_04350</name>
</gene>
<dbReference type="PROSITE" id="PS51184">
    <property type="entry name" value="JMJC"/>
    <property type="match status" value="1"/>
</dbReference>
<organism evidence="7 8">
    <name type="scientific">Natronospirillum operosum</name>
    <dbReference type="NCBI Taxonomy" id="2759953"/>
    <lineage>
        <taxon>Bacteria</taxon>
        <taxon>Pseudomonadati</taxon>
        <taxon>Pseudomonadota</taxon>
        <taxon>Gammaproteobacteria</taxon>
        <taxon>Oceanospirillales</taxon>
        <taxon>Natronospirillaceae</taxon>
        <taxon>Natronospirillum</taxon>
    </lineage>
</organism>
<dbReference type="RefSeq" id="WP_135481486.1">
    <property type="nucleotide sequence ID" value="NZ_SRMF01000001.1"/>
</dbReference>
<dbReference type="Pfam" id="PF20514">
    <property type="entry name" value="WHD_ROXA"/>
    <property type="match status" value="1"/>
</dbReference>
<dbReference type="Proteomes" id="UP000297475">
    <property type="component" value="Unassembled WGS sequence"/>
</dbReference>
<comment type="cofactor">
    <cofactor evidence="1">
        <name>Fe(2+)</name>
        <dbReference type="ChEBI" id="CHEBI:29033"/>
    </cofactor>
</comment>
<proteinExistence type="predicted"/>
<comment type="caution">
    <text evidence="7">The sequence shown here is derived from an EMBL/GenBank/DDBJ whole genome shotgun (WGS) entry which is preliminary data.</text>
</comment>
<dbReference type="OrthoDB" id="9764016at2"/>
<evidence type="ECO:0000256" key="1">
    <source>
        <dbReference type="ARBA" id="ARBA00001954"/>
    </source>
</evidence>
<evidence type="ECO:0000256" key="5">
    <source>
        <dbReference type="ARBA" id="ARBA00023004"/>
    </source>
</evidence>
<dbReference type="GO" id="GO:0016706">
    <property type="term" value="F:2-oxoglutarate-dependent dioxygenase activity"/>
    <property type="evidence" value="ECO:0007669"/>
    <property type="project" value="TreeGrafter"/>
</dbReference>
<dbReference type="SMART" id="SM00558">
    <property type="entry name" value="JmjC"/>
    <property type="match status" value="1"/>
</dbReference>
<feature type="domain" description="JmjC" evidence="6">
    <location>
        <begin position="102"/>
        <end position="232"/>
    </location>
</feature>
<dbReference type="PANTHER" id="PTHR13096">
    <property type="entry name" value="MINA53 MYC INDUCED NUCLEAR ANTIGEN"/>
    <property type="match status" value="1"/>
</dbReference>
<dbReference type="Gene3D" id="2.60.120.650">
    <property type="entry name" value="Cupin"/>
    <property type="match status" value="1"/>
</dbReference>
<dbReference type="InterPro" id="IPR039994">
    <property type="entry name" value="NO66-like"/>
</dbReference>
<sequence>MTTSGPMLFGQMPLAEFLRDYWQKKPCLFRQALPDFDSPLSMDEVAGLALEADIESRLVREAPASGPAWAVECGPFTDTDLSGLPESGWSLLVQAVDQWVPEVRAVLDEFGFLPAWRLDDIMISLAPSGGSVGPHFDQYDVFLLQAEGQRDWQLGGYCDADTPLLAGVPLSILADGIGQPSARWTLEPGDILYLPPRLAHHGVALTPCMTWSVGFRAPDVLEALQGLAQRAELDSAVDFMRYSDTDLTPQEALTAQIGQDSLRRLRATLSTVLARDDLLADWLGAYMTQNKYGLFDWSEVSEQTAPPEGTLVRQALPTRMTAFEHQFYVNGRAFALTAADQPLIDCLLQQDQWYWQELAARAHSATARRMLGLLLESGSLEISE</sequence>
<dbReference type="PANTHER" id="PTHR13096:SF8">
    <property type="entry name" value="RIBOSOMAL OXYGENASE 1"/>
    <property type="match status" value="1"/>
</dbReference>
<dbReference type="AlphaFoldDB" id="A0A4Z0WAH3"/>
<keyword evidence="8" id="KW-1185">Reference proteome</keyword>
<dbReference type="EMBL" id="SRMF01000001">
    <property type="protein sequence ID" value="TGG95649.1"/>
    <property type="molecule type" value="Genomic_DNA"/>
</dbReference>